<sequence length="321" mass="33849">MRGLASFWDTTEPEVTTVFLLLEAERYTSLRGTFVDCRVAIIISLSGFICFGFGDILPQVASLFEAIVLLISGLLAPLFLVWFVYPRAPRTALSSLLPLVTFLSFVCSAFVLVGLGAWAGDCCRPALSGKRWDKALISPSSKVSSASPVLISKSSSSRSSFYRIASSISPSVKSSMGLASSCSPSVSLKGTISLSVWCKAFSLGVSPCAFSFSPNRILLLSLEKGLVALAGSAKSLFGHGPPDLLSLSLVVSSAQRWSSGSLRTRQYLLSYLFDPLLLNFDNKDGCDGRRDGGGGAAAMAVEGVSSVMVALQGIEAAVVSV</sequence>
<keyword evidence="1" id="KW-1133">Transmembrane helix</keyword>
<accession>A0A8S9RMT7</accession>
<evidence type="ECO:0000313" key="3">
    <source>
        <dbReference type="Proteomes" id="UP000712600"/>
    </source>
</evidence>
<evidence type="ECO:0000256" key="1">
    <source>
        <dbReference type="SAM" id="Phobius"/>
    </source>
</evidence>
<feature type="transmembrane region" description="Helical" evidence="1">
    <location>
        <begin position="39"/>
        <end position="57"/>
    </location>
</feature>
<evidence type="ECO:0000313" key="2">
    <source>
        <dbReference type="EMBL" id="KAF3574628.1"/>
    </source>
</evidence>
<dbReference type="EMBL" id="QGKX02000095">
    <property type="protein sequence ID" value="KAF3574628.1"/>
    <property type="molecule type" value="Genomic_DNA"/>
</dbReference>
<feature type="transmembrane region" description="Helical" evidence="1">
    <location>
        <begin position="63"/>
        <end position="84"/>
    </location>
</feature>
<protein>
    <submittedName>
        <fullName evidence="2">Uncharacterized protein</fullName>
    </submittedName>
</protein>
<organism evidence="2 3">
    <name type="scientific">Brassica cretica</name>
    <name type="common">Mustard</name>
    <dbReference type="NCBI Taxonomy" id="69181"/>
    <lineage>
        <taxon>Eukaryota</taxon>
        <taxon>Viridiplantae</taxon>
        <taxon>Streptophyta</taxon>
        <taxon>Embryophyta</taxon>
        <taxon>Tracheophyta</taxon>
        <taxon>Spermatophyta</taxon>
        <taxon>Magnoliopsida</taxon>
        <taxon>eudicotyledons</taxon>
        <taxon>Gunneridae</taxon>
        <taxon>Pentapetalae</taxon>
        <taxon>rosids</taxon>
        <taxon>malvids</taxon>
        <taxon>Brassicales</taxon>
        <taxon>Brassicaceae</taxon>
        <taxon>Brassiceae</taxon>
        <taxon>Brassica</taxon>
    </lineage>
</organism>
<keyword evidence="1" id="KW-0812">Transmembrane</keyword>
<gene>
    <name evidence="2" type="ORF">F2Q69_00058190</name>
</gene>
<name>A0A8S9RMT7_BRACR</name>
<dbReference type="AlphaFoldDB" id="A0A8S9RMT7"/>
<feature type="transmembrane region" description="Helical" evidence="1">
    <location>
        <begin position="96"/>
        <end position="118"/>
    </location>
</feature>
<reference evidence="2" key="1">
    <citation type="submission" date="2019-12" db="EMBL/GenBank/DDBJ databases">
        <title>Genome sequencing and annotation of Brassica cretica.</title>
        <authorList>
            <person name="Studholme D.J."/>
            <person name="Sarris P."/>
        </authorList>
    </citation>
    <scope>NUCLEOTIDE SEQUENCE</scope>
    <source>
        <strain evidence="2">PFS-109/04</strain>
        <tissue evidence="2">Leaf</tissue>
    </source>
</reference>
<dbReference type="Proteomes" id="UP000712600">
    <property type="component" value="Unassembled WGS sequence"/>
</dbReference>
<proteinExistence type="predicted"/>
<comment type="caution">
    <text evidence="2">The sequence shown here is derived from an EMBL/GenBank/DDBJ whole genome shotgun (WGS) entry which is preliminary data.</text>
</comment>
<keyword evidence="1" id="KW-0472">Membrane</keyword>